<evidence type="ECO:0000313" key="2">
    <source>
        <dbReference type="Proteomes" id="UP000186857"/>
    </source>
</evidence>
<evidence type="ECO:0008006" key="3">
    <source>
        <dbReference type="Google" id="ProtNLM"/>
    </source>
</evidence>
<comment type="caution">
    <text evidence="1">The sequence shown here is derived from an EMBL/GenBank/DDBJ whole genome shotgun (WGS) entry which is preliminary data.</text>
</comment>
<evidence type="ECO:0000313" key="1">
    <source>
        <dbReference type="EMBL" id="OLO44324.1"/>
    </source>
</evidence>
<gene>
    <name evidence="1" type="ORF">BKH29_07605</name>
</gene>
<protein>
    <recommendedName>
        <fullName evidence="3">Toxin</fullName>
    </recommendedName>
</protein>
<dbReference type="AlphaFoldDB" id="A0A1Q8V8B1"/>
<dbReference type="Proteomes" id="UP000186857">
    <property type="component" value="Unassembled WGS sequence"/>
</dbReference>
<name>A0A1Q8V8B1_9ACTO</name>
<dbReference type="EMBL" id="MSKJ01000016">
    <property type="protein sequence ID" value="OLO44324.1"/>
    <property type="molecule type" value="Genomic_DNA"/>
</dbReference>
<proteinExistence type="predicted"/>
<reference evidence="1 2" key="1">
    <citation type="submission" date="2016-12" db="EMBL/GenBank/DDBJ databases">
        <title>Genomic Comparison of strains in the 'Actinomyces naeslundii' Group.</title>
        <authorList>
            <person name="Mughal S.R."/>
            <person name="Do T."/>
            <person name="Gilbert S.C."/>
            <person name="Witherden E.A."/>
            <person name="Didelot X."/>
            <person name="Beighton D."/>
        </authorList>
    </citation>
    <scope>NUCLEOTIDE SEQUENCE [LARGE SCALE GENOMIC DNA]</scope>
    <source>
        <strain evidence="1 2">CCUG 33920</strain>
    </source>
</reference>
<sequence length="91" mass="10439">MLERITVHPRITRRHPDIQAADVEPAWRSAIAVRRRNYDPPEYYAAAGADSHGRLLEMVGVELDDGSLLIFHAMRLTDKMAQELQVRREST</sequence>
<accession>A0A1Q8V8B1</accession>
<organism evidence="1 2">
    <name type="scientific">Actinomyces oris</name>
    <dbReference type="NCBI Taxonomy" id="544580"/>
    <lineage>
        <taxon>Bacteria</taxon>
        <taxon>Bacillati</taxon>
        <taxon>Actinomycetota</taxon>
        <taxon>Actinomycetes</taxon>
        <taxon>Actinomycetales</taxon>
        <taxon>Actinomycetaceae</taxon>
        <taxon>Actinomyces</taxon>
    </lineage>
</organism>